<evidence type="ECO:0000313" key="2">
    <source>
        <dbReference type="Proteomes" id="UP000323105"/>
    </source>
</evidence>
<evidence type="ECO:0008006" key="3">
    <source>
        <dbReference type="Google" id="ProtNLM"/>
    </source>
</evidence>
<name>A0A5A7MLI9_COMTE</name>
<gene>
    <name evidence="1" type="ORF">CTTA_4570</name>
</gene>
<dbReference type="AlphaFoldDB" id="A0A5A7MLI9"/>
<dbReference type="PROSITE" id="PS51257">
    <property type="entry name" value="PROKAR_LIPOPROTEIN"/>
    <property type="match status" value="1"/>
</dbReference>
<reference evidence="1 2" key="1">
    <citation type="journal article" date="2019" name="Microbiol. Resour. Announc.">
        <title>Draft Genome Sequence of Comamonas testosteroni TA441, a Bacterium That Has a Cryptic Phenol Degradation Gene Cluster.</title>
        <authorList>
            <person name="Arai H."/>
            <person name="Ishii M."/>
        </authorList>
    </citation>
    <scope>NUCLEOTIDE SEQUENCE [LARGE SCALE GENOMIC DNA]</scope>
    <source>
        <strain evidence="1 2">TA441</strain>
    </source>
</reference>
<organism evidence="1 2">
    <name type="scientific">Comamonas testosteroni</name>
    <name type="common">Pseudomonas testosteroni</name>
    <dbReference type="NCBI Taxonomy" id="285"/>
    <lineage>
        <taxon>Bacteria</taxon>
        <taxon>Pseudomonadati</taxon>
        <taxon>Pseudomonadota</taxon>
        <taxon>Betaproteobacteria</taxon>
        <taxon>Burkholderiales</taxon>
        <taxon>Comamonadaceae</taxon>
        <taxon>Comamonas</taxon>
    </lineage>
</organism>
<evidence type="ECO:0000313" key="1">
    <source>
        <dbReference type="EMBL" id="GEQ77565.1"/>
    </source>
</evidence>
<dbReference type="RefSeq" id="WP_149356921.1">
    <property type="nucleotide sequence ID" value="NZ_BKBW01000014.1"/>
</dbReference>
<comment type="caution">
    <text evidence="1">The sequence shown here is derived from an EMBL/GenBank/DDBJ whole genome shotgun (WGS) entry which is preliminary data.</text>
</comment>
<proteinExistence type="predicted"/>
<protein>
    <recommendedName>
        <fullName evidence="3">Lipoprotein</fullName>
    </recommendedName>
</protein>
<sequence>MKTYYAILLSFAVSGLQGCDRLGYAIEDVMGAPKTLAHQAFDMRQSGRLPPEDRSGSLPGIGVNMNRVRDDIDAFIAYMLHPEIQEAAWQQARGYQRSLLVNAADRDAVRADTNQSAIETGCVFEKGRELRARGIQIDAYEISATHQD</sequence>
<accession>A0A5A7MLI9</accession>
<dbReference type="EMBL" id="BKBW01000014">
    <property type="protein sequence ID" value="GEQ77565.1"/>
    <property type="molecule type" value="Genomic_DNA"/>
</dbReference>
<dbReference type="Proteomes" id="UP000323105">
    <property type="component" value="Unassembled WGS sequence"/>
</dbReference>